<dbReference type="InterPro" id="IPR010920">
    <property type="entry name" value="LSM_dom_sf"/>
</dbReference>
<organism evidence="3 4">
    <name type="scientific">Candidatus Iainarchaeum sp</name>
    <dbReference type="NCBI Taxonomy" id="3101447"/>
    <lineage>
        <taxon>Archaea</taxon>
        <taxon>Candidatus Iainarchaeota</taxon>
        <taxon>Candidatus Iainarchaeia</taxon>
        <taxon>Candidatus Iainarchaeales</taxon>
        <taxon>Candidatus Iainarchaeaceae</taxon>
        <taxon>Candidatus Iainarchaeum</taxon>
    </lineage>
</organism>
<dbReference type="EMBL" id="JACQPB010000025">
    <property type="protein sequence ID" value="MBI4210269.1"/>
    <property type="molecule type" value="Genomic_DNA"/>
</dbReference>
<dbReference type="AlphaFoldDB" id="A0A8T3YQ31"/>
<evidence type="ECO:0000256" key="1">
    <source>
        <dbReference type="SAM" id="Phobius"/>
    </source>
</evidence>
<reference evidence="3" key="1">
    <citation type="submission" date="2020-07" db="EMBL/GenBank/DDBJ databases">
        <title>Huge and variable diversity of episymbiotic CPR bacteria and DPANN archaea in groundwater ecosystems.</title>
        <authorList>
            <person name="He C.Y."/>
            <person name="Keren R."/>
            <person name="Whittaker M."/>
            <person name="Farag I.F."/>
            <person name="Doudna J."/>
            <person name="Cate J.H.D."/>
            <person name="Banfield J.F."/>
        </authorList>
    </citation>
    <scope>NUCLEOTIDE SEQUENCE</scope>
    <source>
        <strain evidence="3">NC_groundwater_1296_Ag_S-0.2um_52_80</strain>
    </source>
</reference>
<proteinExistence type="predicted"/>
<feature type="transmembrane region" description="Helical" evidence="1">
    <location>
        <begin position="65"/>
        <end position="85"/>
    </location>
</feature>
<comment type="caution">
    <text evidence="3">The sequence shown here is derived from an EMBL/GenBank/DDBJ whole genome shotgun (WGS) entry which is preliminary data.</text>
</comment>
<feature type="transmembrane region" description="Helical" evidence="1">
    <location>
        <begin position="91"/>
        <end position="118"/>
    </location>
</feature>
<dbReference type="InterPro" id="IPR011014">
    <property type="entry name" value="MscS_channel_TM-2"/>
</dbReference>
<dbReference type="SUPFAM" id="SSF82861">
    <property type="entry name" value="Mechanosensitive channel protein MscS (YggB), transmembrane region"/>
    <property type="match status" value="1"/>
</dbReference>
<dbReference type="InterPro" id="IPR006685">
    <property type="entry name" value="MscS_channel_2nd"/>
</dbReference>
<dbReference type="Proteomes" id="UP000732298">
    <property type="component" value="Unassembled WGS sequence"/>
</dbReference>
<accession>A0A8T3YQ31</accession>
<gene>
    <name evidence="3" type="ORF">HY544_02060</name>
</gene>
<feature type="transmembrane region" description="Helical" evidence="1">
    <location>
        <begin position="6"/>
        <end position="28"/>
    </location>
</feature>
<keyword evidence="1" id="KW-0812">Transmembrane</keyword>
<evidence type="ECO:0000313" key="4">
    <source>
        <dbReference type="Proteomes" id="UP000732298"/>
    </source>
</evidence>
<dbReference type="Gene3D" id="1.10.287.1260">
    <property type="match status" value="1"/>
</dbReference>
<sequence length="334" mass="36025">MAIPELDLLQFAIAAAELVAILAAGYFAGKALHAVFTRAFNALAKNTATQLDDLIFEYIERPMELILIIFILYTASGLVENLSFINRAIGAYLYSILVMLAAYLLSEIAGALLKWAYISHKSKAIDATLIPFARKLSKLLILMFGATIALAALGIDITGILAITSIVGIIVGLASQETLANVFAGLALQIDRPCVYNEYIRLVSGEVMILKKIGVRSTKLEDTEGNIVVMSNSEFAKQRAINLSRRRGGYAGSVPIEFPVSVKAGDAISATARKLGEMAKEGAILEGFQVTADKVTKDAFTITARFDCRKYTDIDAARNGLNTAALEYMQKGGK</sequence>
<feature type="domain" description="Mechanosensitive ion channel MscS" evidence="2">
    <location>
        <begin position="178"/>
        <end position="245"/>
    </location>
</feature>
<keyword evidence="1" id="KW-0472">Membrane</keyword>
<dbReference type="Pfam" id="PF00924">
    <property type="entry name" value="MS_channel_2nd"/>
    <property type="match status" value="1"/>
</dbReference>
<dbReference type="PANTHER" id="PTHR30566">
    <property type="entry name" value="YNAI-RELATED MECHANOSENSITIVE ION CHANNEL"/>
    <property type="match status" value="1"/>
</dbReference>
<dbReference type="GO" id="GO:0016020">
    <property type="term" value="C:membrane"/>
    <property type="evidence" value="ECO:0007669"/>
    <property type="project" value="InterPro"/>
</dbReference>
<name>A0A8T3YQ31_9ARCH</name>
<evidence type="ECO:0000259" key="2">
    <source>
        <dbReference type="Pfam" id="PF00924"/>
    </source>
</evidence>
<feature type="transmembrane region" description="Helical" evidence="1">
    <location>
        <begin position="139"/>
        <end position="172"/>
    </location>
</feature>
<protein>
    <submittedName>
        <fullName evidence="3">Mechanosensitive ion channel family protein</fullName>
    </submittedName>
</protein>
<dbReference type="GO" id="GO:0055085">
    <property type="term" value="P:transmembrane transport"/>
    <property type="evidence" value="ECO:0007669"/>
    <property type="project" value="InterPro"/>
</dbReference>
<dbReference type="PANTHER" id="PTHR30566:SF5">
    <property type="entry name" value="MECHANOSENSITIVE ION CHANNEL PROTEIN 1, MITOCHONDRIAL-RELATED"/>
    <property type="match status" value="1"/>
</dbReference>
<evidence type="ECO:0000313" key="3">
    <source>
        <dbReference type="EMBL" id="MBI4210269.1"/>
    </source>
</evidence>
<keyword evidence="1" id="KW-1133">Transmembrane helix</keyword>
<dbReference type="SUPFAM" id="SSF50182">
    <property type="entry name" value="Sm-like ribonucleoproteins"/>
    <property type="match status" value="1"/>
</dbReference>